<evidence type="ECO:0000259" key="6">
    <source>
        <dbReference type="Pfam" id="PF26410"/>
    </source>
</evidence>
<evidence type="ECO:0000256" key="3">
    <source>
        <dbReference type="ARBA" id="ARBA00012706"/>
    </source>
</evidence>
<accession>A0A438E0I2</accession>
<evidence type="ECO:0000256" key="4">
    <source>
        <dbReference type="ARBA" id="ARBA00022801"/>
    </source>
</evidence>
<keyword evidence="4" id="KW-0378">Hydrolase</keyword>
<keyword evidence="5" id="KW-0326">Glycosidase</keyword>
<reference evidence="7 8" key="1">
    <citation type="journal article" date="2018" name="PLoS Genet.">
        <title>Population sequencing reveals clonal diversity and ancestral inbreeding in the grapevine cultivar Chardonnay.</title>
        <authorList>
            <person name="Roach M.J."/>
            <person name="Johnson D.L."/>
            <person name="Bohlmann J."/>
            <person name="van Vuuren H.J."/>
            <person name="Jones S.J."/>
            <person name="Pretorius I.S."/>
            <person name="Schmidt S.A."/>
            <person name="Borneman A.R."/>
        </authorList>
    </citation>
    <scope>NUCLEOTIDE SEQUENCE [LARGE SCALE GENOMIC DNA]</scope>
    <source>
        <strain evidence="8">cv. Chardonnay</strain>
        <tissue evidence="7">Leaf</tissue>
    </source>
</reference>
<dbReference type="EC" id="3.2.1.78" evidence="3"/>
<comment type="caution">
    <text evidence="7">The sequence shown here is derived from an EMBL/GenBank/DDBJ whole genome shotgun (WGS) entry which is preliminary data.</text>
</comment>
<organism evidence="7 8">
    <name type="scientific">Vitis vinifera</name>
    <name type="common">Grape</name>
    <dbReference type="NCBI Taxonomy" id="29760"/>
    <lineage>
        <taxon>Eukaryota</taxon>
        <taxon>Viridiplantae</taxon>
        <taxon>Streptophyta</taxon>
        <taxon>Embryophyta</taxon>
        <taxon>Tracheophyta</taxon>
        <taxon>Spermatophyta</taxon>
        <taxon>Magnoliopsida</taxon>
        <taxon>eudicotyledons</taxon>
        <taxon>Gunneridae</taxon>
        <taxon>Pentapetalae</taxon>
        <taxon>rosids</taxon>
        <taxon>Vitales</taxon>
        <taxon>Vitaceae</taxon>
        <taxon>Viteae</taxon>
        <taxon>Vitis</taxon>
    </lineage>
</organism>
<evidence type="ECO:0000256" key="1">
    <source>
        <dbReference type="ARBA" id="ARBA00001678"/>
    </source>
</evidence>
<proteinExistence type="inferred from homology"/>
<dbReference type="Proteomes" id="UP000288805">
    <property type="component" value="Unassembled WGS sequence"/>
</dbReference>
<dbReference type="GO" id="GO:0000272">
    <property type="term" value="P:polysaccharide catabolic process"/>
    <property type="evidence" value="ECO:0007669"/>
    <property type="project" value="InterPro"/>
</dbReference>
<dbReference type="PANTHER" id="PTHR31451">
    <property type="match status" value="1"/>
</dbReference>
<dbReference type="PANTHER" id="PTHR31451:SF54">
    <property type="entry name" value="MANNAN ENDO-1,4-BETA-MANNOSIDASE 6"/>
    <property type="match status" value="1"/>
</dbReference>
<evidence type="ECO:0000256" key="5">
    <source>
        <dbReference type="ARBA" id="ARBA00023295"/>
    </source>
</evidence>
<sequence length="522" mass="59331">MWLTDSENMDTYVGKLGSKIFFSVAIFMILVQNSSSTAVEVSGDENLETLVENVADHLSYSSSNYGCPQFEFMVYEMGDFGDEPWTMVQKKGNQFVVNDKPFYVNGFNTYWLMVFAVDQSTKGKVSEVFQQAASVGLTVCRTWAFNDGQWRALQKSPSVYDEEVFKLIEATTSSKDEFQVVYVKEKSLYRKKQVALGFILCINPALDFVVSEARKYKIRLILSLSNNWEGYGGKAQYVKWGKEAGLNLTSDDDFFSHPTLRSYYKANTVLNRVNTFTNITYKEDPTIFAWELMNEPRCTSDPTGDKLQSWIQEMAVYVKSMDPKHLLEIGLEGFYGPSTPDKVQFNPNTYAQQVGTDFIRNHQVLGVDFASVHIYADSWISQSITDAHLDFTKSWMQAHIEDSEKYLEMPVVFGEFGVSSKDNGYNSSFRDTFISTVYKILLNSTKKGGSGAGSLLWQLFPDGADYMDDGYAIVLSKFPSTSNVIALQSTRLMMFNSMCAWNCRWSCHKKHPLDAFLFHDDL</sequence>
<dbReference type="SUPFAM" id="SSF51445">
    <property type="entry name" value="(Trans)glycosidases"/>
    <property type="match status" value="1"/>
</dbReference>
<evidence type="ECO:0000313" key="7">
    <source>
        <dbReference type="EMBL" id="RVW40982.1"/>
    </source>
</evidence>
<comment type="catalytic activity">
    <reaction evidence="1">
        <text>Random hydrolysis of (1-&gt;4)-beta-D-mannosidic linkages in mannans, galactomannans and glucomannans.</text>
        <dbReference type="EC" id="3.2.1.78"/>
    </reaction>
</comment>
<dbReference type="GO" id="GO:0016985">
    <property type="term" value="F:mannan endo-1,4-beta-mannosidase activity"/>
    <property type="evidence" value="ECO:0007669"/>
    <property type="project" value="UniProtKB-EC"/>
</dbReference>
<evidence type="ECO:0000256" key="2">
    <source>
        <dbReference type="ARBA" id="ARBA00005641"/>
    </source>
</evidence>
<dbReference type="InterPro" id="IPR017853">
    <property type="entry name" value="GH"/>
</dbReference>
<dbReference type="Gene3D" id="3.20.20.80">
    <property type="entry name" value="Glycosidases"/>
    <property type="match status" value="1"/>
</dbReference>
<name>A0A438E0I2_VITVI</name>
<protein>
    <recommendedName>
        <fullName evidence="3">mannan endo-1,4-beta-mannosidase</fullName>
        <ecNumber evidence="3">3.2.1.78</ecNumber>
    </recommendedName>
</protein>
<comment type="similarity">
    <text evidence="2">Belongs to the glycosyl hydrolase 5 (cellulase A) family.</text>
</comment>
<dbReference type="InterPro" id="IPR001547">
    <property type="entry name" value="Glyco_hydro_5"/>
</dbReference>
<evidence type="ECO:0000313" key="8">
    <source>
        <dbReference type="Proteomes" id="UP000288805"/>
    </source>
</evidence>
<dbReference type="InterPro" id="IPR045053">
    <property type="entry name" value="MAN-like"/>
</dbReference>
<dbReference type="Pfam" id="PF26410">
    <property type="entry name" value="GH5_mannosidase"/>
    <property type="match status" value="1"/>
</dbReference>
<dbReference type="FunFam" id="3.20.20.80:FF:000313">
    <property type="entry name" value="Uncharacterized protein"/>
    <property type="match status" value="1"/>
</dbReference>
<gene>
    <name evidence="7" type="primary">MAN6_2</name>
    <name evidence="7" type="ORF">CK203_077008</name>
</gene>
<dbReference type="EMBL" id="QGNW01001448">
    <property type="protein sequence ID" value="RVW40982.1"/>
    <property type="molecule type" value="Genomic_DNA"/>
</dbReference>
<feature type="domain" description="Glycoside hydrolase family 5" evidence="6">
    <location>
        <begin position="205"/>
        <end position="457"/>
    </location>
</feature>
<dbReference type="AlphaFoldDB" id="A0A438E0I2"/>